<reference evidence="2" key="1">
    <citation type="submission" date="2018-05" db="EMBL/GenBank/DDBJ databases">
        <authorList>
            <person name="Lanie J.A."/>
            <person name="Ng W.-L."/>
            <person name="Kazmierczak K.M."/>
            <person name="Andrzejewski T.M."/>
            <person name="Davidsen T.M."/>
            <person name="Wayne K.J."/>
            <person name="Tettelin H."/>
            <person name="Glass J.I."/>
            <person name="Rusch D."/>
            <person name="Podicherti R."/>
            <person name="Tsui H.-C.T."/>
            <person name="Winkler M.E."/>
        </authorList>
    </citation>
    <scope>NUCLEOTIDE SEQUENCE</scope>
</reference>
<feature type="transmembrane region" description="Helical" evidence="1">
    <location>
        <begin position="67"/>
        <end position="85"/>
    </location>
</feature>
<accession>A0A381V284</accession>
<dbReference type="AlphaFoldDB" id="A0A381V284"/>
<evidence type="ECO:0000256" key="1">
    <source>
        <dbReference type="SAM" id="Phobius"/>
    </source>
</evidence>
<proteinExistence type="predicted"/>
<evidence type="ECO:0000313" key="2">
    <source>
        <dbReference type="EMBL" id="SVA33767.1"/>
    </source>
</evidence>
<keyword evidence="1" id="KW-1133">Transmembrane helix</keyword>
<feature type="transmembrane region" description="Helical" evidence="1">
    <location>
        <begin position="6"/>
        <end position="28"/>
    </location>
</feature>
<sequence length="92" mass="10296">MLSTGVIIWWITAAYLDAGVEQTLYTLFALENIVKWGQANIDIVIISYIFICLQAAGVSELTQRQDYLLVAIISLVFTPLGLLFIKSEIDEN</sequence>
<dbReference type="EMBL" id="UINC01007518">
    <property type="protein sequence ID" value="SVA33767.1"/>
    <property type="molecule type" value="Genomic_DNA"/>
</dbReference>
<organism evidence="2">
    <name type="scientific">marine metagenome</name>
    <dbReference type="NCBI Taxonomy" id="408172"/>
    <lineage>
        <taxon>unclassified sequences</taxon>
        <taxon>metagenomes</taxon>
        <taxon>ecological metagenomes</taxon>
    </lineage>
</organism>
<name>A0A381V284_9ZZZZ</name>
<keyword evidence="1" id="KW-0812">Transmembrane</keyword>
<keyword evidence="1" id="KW-0472">Membrane</keyword>
<gene>
    <name evidence="2" type="ORF">METZ01_LOCUS86621</name>
</gene>
<feature type="transmembrane region" description="Helical" evidence="1">
    <location>
        <begin position="40"/>
        <end position="61"/>
    </location>
</feature>
<protein>
    <submittedName>
        <fullName evidence="2">Uncharacterized protein</fullName>
    </submittedName>
</protein>